<dbReference type="RefSeq" id="WP_162847410.1">
    <property type="nucleotide sequence ID" value="NZ_SNWP01000011.1"/>
</dbReference>
<sequence>MLDYKQKKEIVVIGSGGHASSVIDILQQLKEWNIHGVVSVNLKKSETFNGIKVIGDDTIFEELIHNQYSFVIAIGQILSSSTRVKIFNQLLELGAMLPIIISPDAYVSQNATIGRGTMIFHRVVINANVRIGNNCIINNTSLIEHDTTIGSHTHISTGAIVNGNVSIGDHCFIGSGSVIANNISICDEVIIGAGAVVISNINAPGVYYGNPAKKKQNG</sequence>
<feature type="domain" description="PglD N-terminal" evidence="4">
    <location>
        <begin position="10"/>
        <end position="90"/>
    </location>
</feature>
<dbReference type="CDD" id="cd03360">
    <property type="entry name" value="LbH_AT_putative"/>
    <property type="match status" value="1"/>
</dbReference>
<dbReference type="GO" id="GO:0016746">
    <property type="term" value="F:acyltransferase activity"/>
    <property type="evidence" value="ECO:0007669"/>
    <property type="project" value="UniProtKB-KW"/>
</dbReference>
<comment type="similarity">
    <text evidence="1">Belongs to the transferase hexapeptide repeat family.</text>
</comment>
<evidence type="ECO:0000259" key="4">
    <source>
        <dbReference type="Pfam" id="PF17836"/>
    </source>
</evidence>
<keyword evidence="7" id="KW-1185">Reference proteome</keyword>
<dbReference type="PANTHER" id="PTHR43300:SF7">
    <property type="entry name" value="UDP-N-ACETYLBACILLOSAMINE N-ACETYLTRANSFERASE"/>
    <property type="match status" value="1"/>
</dbReference>
<name>A0A4R6IW37_9BACT</name>
<organism evidence="6 7">
    <name type="scientific">Sediminibacterium goheungense</name>
    <dbReference type="NCBI Taxonomy" id="1086393"/>
    <lineage>
        <taxon>Bacteria</taxon>
        <taxon>Pseudomonadati</taxon>
        <taxon>Bacteroidota</taxon>
        <taxon>Chitinophagia</taxon>
        <taxon>Chitinophagales</taxon>
        <taxon>Chitinophagaceae</taxon>
        <taxon>Sediminibacterium</taxon>
    </lineage>
</organism>
<evidence type="ECO:0000313" key="6">
    <source>
        <dbReference type="EMBL" id="TDO26904.1"/>
    </source>
</evidence>
<dbReference type="Pfam" id="PF25087">
    <property type="entry name" value="GMPPB_C"/>
    <property type="match status" value="1"/>
</dbReference>
<protein>
    <submittedName>
        <fullName evidence="6">Sugar O-acyltransferase (Sialic acid O-acetyltransferase NeuD family)</fullName>
    </submittedName>
</protein>
<dbReference type="AlphaFoldDB" id="A0A4R6IW37"/>
<dbReference type="InterPro" id="IPR056729">
    <property type="entry name" value="GMPPB_C"/>
</dbReference>
<feature type="binding site" evidence="3">
    <location>
        <position position="154"/>
    </location>
    <ligand>
        <name>acetyl-CoA</name>
        <dbReference type="ChEBI" id="CHEBI:57288"/>
    </ligand>
</feature>
<accession>A0A4R6IW37</accession>
<evidence type="ECO:0000256" key="1">
    <source>
        <dbReference type="ARBA" id="ARBA00007274"/>
    </source>
</evidence>
<dbReference type="SUPFAM" id="SSF51161">
    <property type="entry name" value="Trimeric LpxA-like enzymes"/>
    <property type="match status" value="1"/>
</dbReference>
<feature type="domain" description="Mannose-1-phosphate guanyltransferase C-terminal" evidence="5">
    <location>
        <begin position="102"/>
        <end position="196"/>
    </location>
</feature>
<feature type="site" description="Increases basicity of active site His" evidence="2">
    <location>
        <position position="146"/>
    </location>
</feature>
<keyword evidence="6" id="KW-0012">Acyltransferase</keyword>
<reference evidence="6 7" key="1">
    <citation type="submission" date="2019-03" db="EMBL/GenBank/DDBJ databases">
        <title>Genomic Encyclopedia of Archaeal and Bacterial Type Strains, Phase II (KMG-II): from individual species to whole genera.</title>
        <authorList>
            <person name="Goeker M."/>
        </authorList>
    </citation>
    <scope>NUCLEOTIDE SEQUENCE [LARGE SCALE GENOMIC DNA]</scope>
    <source>
        <strain evidence="6 7">DSM 28323</strain>
    </source>
</reference>
<dbReference type="Gene3D" id="3.40.50.20">
    <property type="match status" value="1"/>
</dbReference>
<gene>
    <name evidence="6" type="ORF">BC659_2219</name>
</gene>
<feature type="active site" description="Proton acceptor" evidence="2">
    <location>
        <position position="145"/>
    </location>
</feature>
<dbReference type="EMBL" id="SNWP01000011">
    <property type="protein sequence ID" value="TDO26904.1"/>
    <property type="molecule type" value="Genomic_DNA"/>
</dbReference>
<dbReference type="NCBIfam" id="TIGR03570">
    <property type="entry name" value="NeuD_NnaD"/>
    <property type="match status" value="1"/>
</dbReference>
<feature type="binding site" evidence="3">
    <location>
        <position position="75"/>
    </location>
    <ligand>
        <name>substrate</name>
    </ligand>
</feature>
<dbReference type="Pfam" id="PF17836">
    <property type="entry name" value="PglD_N"/>
    <property type="match status" value="1"/>
</dbReference>
<evidence type="ECO:0000256" key="3">
    <source>
        <dbReference type="PIRSR" id="PIRSR620019-2"/>
    </source>
</evidence>
<dbReference type="Gene3D" id="2.160.10.10">
    <property type="entry name" value="Hexapeptide repeat proteins"/>
    <property type="match status" value="1"/>
</dbReference>
<keyword evidence="6" id="KW-0808">Transferase</keyword>
<dbReference type="InterPro" id="IPR020019">
    <property type="entry name" value="AcTrfase_PglD-like"/>
</dbReference>
<dbReference type="InterPro" id="IPR041561">
    <property type="entry name" value="PglD_N"/>
</dbReference>
<dbReference type="PANTHER" id="PTHR43300">
    <property type="entry name" value="ACETYLTRANSFERASE"/>
    <property type="match status" value="1"/>
</dbReference>
<dbReference type="InterPro" id="IPR050179">
    <property type="entry name" value="Trans_hexapeptide_repeat"/>
</dbReference>
<evidence type="ECO:0000259" key="5">
    <source>
        <dbReference type="Pfam" id="PF25087"/>
    </source>
</evidence>
<proteinExistence type="inferred from homology"/>
<dbReference type="Proteomes" id="UP000295741">
    <property type="component" value="Unassembled WGS sequence"/>
</dbReference>
<evidence type="ECO:0000256" key="2">
    <source>
        <dbReference type="PIRSR" id="PIRSR620019-1"/>
    </source>
</evidence>
<comment type="caution">
    <text evidence="6">The sequence shown here is derived from an EMBL/GenBank/DDBJ whole genome shotgun (WGS) entry which is preliminary data.</text>
</comment>
<evidence type="ECO:0000313" key="7">
    <source>
        <dbReference type="Proteomes" id="UP000295741"/>
    </source>
</evidence>
<dbReference type="InterPro" id="IPR011004">
    <property type="entry name" value="Trimer_LpxA-like_sf"/>
</dbReference>